<sequence length="411" mass="44789">MAGPLDHIKVVEISVAMAGPFCGMMLADYGAEVTKIERVGKGDDSREWPPHFDGEMSHYYASANRNKRSVALDLKSPEGVAIALGLIDRADVVIDNYRFGALARAGLDYETLSARNPRLIYCSISGFGASGPRRGDPANDLFMQAFSGGMSITGEIGGGPMKMGLSVADLGAGFLGTTGVLMALEARHRTGRGQRVDTSLLEGQIAMLSYHLTRYFASGRIPQPSGSGAPLSVPYQAFKATDDWLVIAAFNDRMWTGFCEAVGRQDWERDPRFARASDRGDNRELLVGLIGDHLGTQPARHWIARLEAAGVPCTLVNRIDQIVEDEQVRARDMIVEIDVPELGRIKVAGLPLKFSQTPGEIRRHPPHLGEHTAEVLRELGYDETKVAALAERGAIGLRSLRRPSRPRGETR</sequence>
<dbReference type="InterPro" id="IPR050483">
    <property type="entry name" value="CoA-transferase_III_domain"/>
</dbReference>
<dbReference type="Gene3D" id="3.30.1540.10">
    <property type="entry name" value="formyl-coa transferase, domain 3"/>
    <property type="match status" value="1"/>
</dbReference>
<dbReference type="InterPro" id="IPR003673">
    <property type="entry name" value="CoA-Trfase_fam_III"/>
</dbReference>
<dbReference type="GO" id="GO:0016740">
    <property type="term" value="F:transferase activity"/>
    <property type="evidence" value="ECO:0007669"/>
    <property type="project" value="UniProtKB-KW"/>
</dbReference>
<accession>A0ABW0F289</accession>
<dbReference type="InterPro" id="IPR044855">
    <property type="entry name" value="CoA-Trfase_III_dom3_sf"/>
</dbReference>
<comment type="caution">
    <text evidence="2">The sequence shown here is derived from an EMBL/GenBank/DDBJ whole genome shotgun (WGS) entry which is preliminary data.</text>
</comment>
<evidence type="ECO:0000313" key="3">
    <source>
        <dbReference type="Proteomes" id="UP001595976"/>
    </source>
</evidence>
<protein>
    <submittedName>
        <fullName evidence="2">CaiB/BaiF CoA transferase family protein</fullName>
    </submittedName>
</protein>
<dbReference type="InterPro" id="IPR023606">
    <property type="entry name" value="CoA-Trfase_III_dom_1_sf"/>
</dbReference>
<dbReference type="EMBL" id="JBHSLI010000004">
    <property type="protein sequence ID" value="MFC5293507.1"/>
    <property type="molecule type" value="Genomic_DNA"/>
</dbReference>
<dbReference type="PANTHER" id="PTHR48207">
    <property type="entry name" value="SUCCINATE--HYDROXYMETHYLGLUTARATE COA-TRANSFERASE"/>
    <property type="match status" value="1"/>
</dbReference>
<proteinExistence type="predicted"/>
<reference evidence="3" key="1">
    <citation type="journal article" date="2019" name="Int. J. Syst. Evol. Microbiol.">
        <title>The Global Catalogue of Microorganisms (GCM) 10K type strain sequencing project: providing services to taxonomists for standard genome sequencing and annotation.</title>
        <authorList>
            <consortium name="The Broad Institute Genomics Platform"/>
            <consortium name="The Broad Institute Genome Sequencing Center for Infectious Disease"/>
            <person name="Wu L."/>
            <person name="Ma J."/>
        </authorList>
    </citation>
    <scope>NUCLEOTIDE SEQUENCE [LARGE SCALE GENOMIC DNA]</scope>
    <source>
        <strain evidence="3">CGMCC 1.15643</strain>
    </source>
</reference>
<gene>
    <name evidence="2" type="ORF">ACFPK2_10960</name>
</gene>
<dbReference type="RefSeq" id="WP_158448185.1">
    <property type="nucleotide sequence ID" value="NZ_JAOAOS010000013.1"/>
</dbReference>
<evidence type="ECO:0000313" key="2">
    <source>
        <dbReference type="EMBL" id="MFC5293507.1"/>
    </source>
</evidence>
<dbReference type="Proteomes" id="UP001595976">
    <property type="component" value="Unassembled WGS sequence"/>
</dbReference>
<keyword evidence="1 2" id="KW-0808">Transferase</keyword>
<dbReference type="SUPFAM" id="SSF89796">
    <property type="entry name" value="CoA-transferase family III (CaiB/BaiF)"/>
    <property type="match status" value="1"/>
</dbReference>
<evidence type="ECO:0000256" key="1">
    <source>
        <dbReference type="ARBA" id="ARBA00022679"/>
    </source>
</evidence>
<name>A0ABW0F289_9HYPH</name>
<dbReference type="Gene3D" id="3.40.50.10540">
    <property type="entry name" value="Crotonobetainyl-coa:carnitine coa-transferase, domain 1"/>
    <property type="match status" value="1"/>
</dbReference>
<dbReference type="PANTHER" id="PTHR48207:SF3">
    <property type="entry name" value="SUCCINATE--HYDROXYMETHYLGLUTARATE COA-TRANSFERASE"/>
    <property type="match status" value="1"/>
</dbReference>
<dbReference type="Pfam" id="PF02515">
    <property type="entry name" value="CoA_transf_3"/>
    <property type="match status" value="1"/>
</dbReference>
<keyword evidence="3" id="KW-1185">Reference proteome</keyword>
<organism evidence="2 3">
    <name type="scientific">Bosea minatitlanensis</name>
    <dbReference type="NCBI Taxonomy" id="128782"/>
    <lineage>
        <taxon>Bacteria</taxon>
        <taxon>Pseudomonadati</taxon>
        <taxon>Pseudomonadota</taxon>
        <taxon>Alphaproteobacteria</taxon>
        <taxon>Hyphomicrobiales</taxon>
        <taxon>Boseaceae</taxon>
        <taxon>Bosea</taxon>
    </lineage>
</organism>